<organism evidence="6 7">
    <name type="scientific">Candidatus Accumulibacter cognatus</name>
    <dbReference type="NCBI Taxonomy" id="2954383"/>
    <lineage>
        <taxon>Bacteria</taxon>
        <taxon>Pseudomonadati</taxon>
        <taxon>Pseudomonadota</taxon>
        <taxon>Betaproteobacteria</taxon>
        <taxon>Candidatus Accumulibacter</taxon>
    </lineage>
</organism>
<dbReference type="InterPro" id="IPR006054">
    <property type="entry name" value="DnaQ"/>
</dbReference>
<evidence type="ECO:0000313" key="7">
    <source>
        <dbReference type="Proteomes" id="UP000021315"/>
    </source>
</evidence>
<dbReference type="Pfam" id="PF00929">
    <property type="entry name" value="RNase_T"/>
    <property type="match status" value="1"/>
</dbReference>
<dbReference type="GO" id="GO:0008408">
    <property type="term" value="F:3'-5' exonuclease activity"/>
    <property type="evidence" value="ECO:0007669"/>
    <property type="project" value="TreeGrafter"/>
</dbReference>
<dbReference type="GO" id="GO:0003677">
    <property type="term" value="F:DNA binding"/>
    <property type="evidence" value="ECO:0007669"/>
    <property type="project" value="InterPro"/>
</dbReference>
<dbReference type="SUPFAM" id="SSF53098">
    <property type="entry name" value="Ribonuclease H-like"/>
    <property type="match status" value="1"/>
</dbReference>
<reference evidence="6" key="1">
    <citation type="submission" date="2014-02" db="EMBL/GenBank/DDBJ databases">
        <title>Expanding our view of genomic diversity in Candidatus Accumulibacter clades.</title>
        <authorList>
            <person name="Skennerton C.T."/>
            <person name="Barr J.J."/>
            <person name="Slater F.R."/>
            <person name="Bond P.L."/>
            <person name="Tyson G.W."/>
        </authorList>
    </citation>
    <scope>NUCLEOTIDE SEQUENCE [LARGE SCALE GENOMIC DNA]</scope>
</reference>
<keyword evidence="6" id="KW-0378">Hydrolase</keyword>
<dbReference type="AlphaFoldDB" id="A0A080MH69"/>
<evidence type="ECO:0000256" key="1">
    <source>
        <dbReference type="ARBA" id="ARBA00012417"/>
    </source>
</evidence>
<comment type="subunit">
    <text evidence="3">DNA polymerase III contains a core (composed of alpha, epsilon and theta chains) that associates with a tau subunit. This core dimerizes to form the POLIII' complex. PolIII' associates with the gamma complex (composed of gamma, delta, delta', psi and chi chains) and with the beta chain to form the complete DNA polymerase III complex.</text>
</comment>
<dbReference type="GO" id="GO:0005829">
    <property type="term" value="C:cytosol"/>
    <property type="evidence" value="ECO:0007669"/>
    <property type="project" value="TreeGrafter"/>
</dbReference>
<gene>
    <name evidence="6" type="primary">cho</name>
    <name evidence="6" type="ORF">AW06_002327</name>
</gene>
<dbReference type="Proteomes" id="UP000021315">
    <property type="component" value="Unassembled WGS sequence"/>
</dbReference>
<protein>
    <recommendedName>
        <fullName evidence="1">DNA-directed DNA polymerase</fullName>
        <ecNumber evidence="1">2.7.7.7</ecNumber>
    </recommendedName>
</protein>
<dbReference type="CDD" id="cd06127">
    <property type="entry name" value="DEDDh"/>
    <property type="match status" value="1"/>
</dbReference>
<keyword evidence="7" id="KW-1185">Reference proteome</keyword>
<dbReference type="Gene3D" id="3.30.420.10">
    <property type="entry name" value="Ribonuclease H-like superfamily/Ribonuclease H"/>
    <property type="match status" value="1"/>
</dbReference>
<evidence type="ECO:0000256" key="4">
    <source>
        <dbReference type="ARBA" id="ARBA00049244"/>
    </source>
</evidence>
<evidence type="ECO:0000256" key="2">
    <source>
        <dbReference type="ARBA" id="ARBA00025483"/>
    </source>
</evidence>
<evidence type="ECO:0000313" key="6">
    <source>
        <dbReference type="EMBL" id="KFB76574.1"/>
    </source>
</evidence>
<dbReference type="EC" id="2.7.7.7" evidence="1"/>
<dbReference type="InterPro" id="IPR013520">
    <property type="entry name" value="Ribonucl_H"/>
</dbReference>
<dbReference type="NCBIfam" id="TIGR00573">
    <property type="entry name" value="dnaq"/>
    <property type="match status" value="1"/>
</dbReference>
<proteinExistence type="predicted"/>
<evidence type="ECO:0000256" key="3">
    <source>
        <dbReference type="ARBA" id="ARBA00026073"/>
    </source>
</evidence>
<feature type="domain" description="Exonuclease" evidence="5">
    <location>
        <begin position="19"/>
        <end position="184"/>
    </location>
</feature>
<dbReference type="InterPro" id="IPR036397">
    <property type="entry name" value="RNaseH_sf"/>
</dbReference>
<dbReference type="STRING" id="1453999.AW06_002327"/>
<name>A0A080MH69_9PROT</name>
<dbReference type="EMBL" id="JDST02000051">
    <property type="protein sequence ID" value="KFB76574.1"/>
    <property type="molecule type" value="Genomic_DNA"/>
</dbReference>
<comment type="caution">
    <text evidence="6">The sequence shown here is derived from an EMBL/GenBank/DDBJ whole genome shotgun (WGS) entry which is preliminary data.</text>
</comment>
<dbReference type="InterPro" id="IPR012337">
    <property type="entry name" value="RNaseH-like_sf"/>
</dbReference>
<sequence length="489" mass="54583">MLADTPAQQPVNAILAPEPLIFVDLETSGANFANDRIIEVGLIEVDANGAHEWSVLVNPETPLSSFITGLTGIDDAMLRSAPTFRQLAPALLDRLRGRLLIAHNARFDYGFLKSEFARLGVDFRASSLCTVKLSRKLFPEHHRHSLDTLMMRHGLRIAGTRHRALADARALWDLWRCWHRQLPAATIESAVAAIVGRPELPPQIDPALIDDLPEAAGAYAFYGRDGRLLLSRRSSNLRQQVLAHFTPDKRDTALIRDTWQIGWRAAAGEFGARLRQLELSHSIPEASPTVGDHAVQRHTVANGLCSWQLRQQAQGDFRPQLVFAEDIDFALADDLFGLYPTRREALRSLRTLADAHRLCHRQLGLEETGPGEACTSYRQKNCRGVCIGKEGVGLHSARLLTALAKFRIRTWPYQGAVVLIERDEFGMREDLHLIDRWRLLGTLHSEEAVQACLGDGPTASRFDPDIYRLIDKVLQAGKLRVRPCPGFSP</sequence>
<dbReference type="FunFam" id="3.30.420.10:FF:000045">
    <property type="entry name" value="3'-5' exonuclease DinG"/>
    <property type="match status" value="1"/>
</dbReference>
<accession>A0A080MH69</accession>
<dbReference type="PANTHER" id="PTHR30231:SF37">
    <property type="entry name" value="EXODEOXYRIBONUCLEASE 10"/>
    <property type="match status" value="1"/>
</dbReference>
<dbReference type="GO" id="GO:0003887">
    <property type="term" value="F:DNA-directed DNA polymerase activity"/>
    <property type="evidence" value="ECO:0007669"/>
    <property type="project" value="UniProtKB-EC"/>
</dbReference>
<dbReference type="PANTHER" id="PTHR30231">
    <property type="entry name" value="DNA POLYMERASE III SUBUNIT EPSILON"/>
    <property type="match status" value="1"/>
</dbReference>
<dbReference type="GO" id="GO:0045004">
    <property type="term" value="P:DNA replication proofreading"/>
    <property type="evidence" value="ECO:0007669"/>
    <property type="project" value="TreeGrafter"/>
</dbReference>
<dbReference type="SMART" id="SM00479">
    <property type="entry name" value="EXOIII"/>
    <property type="match status" value="1"/>
</dbReference>
<comment type="catalytic activity">
    <reaction evidence="4">
        <text>DNA(n) + a 2'-deoxyribonucleoside 5'-triphosphate = DNA(n+1) + diphosphate</text>
        <dbReference type="Rhea" id="RHEA:22508"/>
        <dbReference type="Rhea" id="RHEA-COMP:17339"/>
        <dbReference type="Rhea" id="RHEA-COMP:17340"/>
        <dbReference type="ChEBI" id="CHEBI:33019"/>
        <dbReference type="ChEBI" id="CHEBI:61560"/>
        <dbReference type="ChEBI" id="CHEBI:173112"/>
        <dbReference type="EC" id="2.7.7.7"/>
    </reaction>
</comment>
<evidence type="ECO:0000259" key="5">
    <source>
        <dbReference type="SMART" id="SM00479"/>
    </source>
</evidence>
<comment type="function">
    <text evidence="2">DNA polymerase III is a complex, multichain enzyme responsible for most of the replicative synthesis in bacteria. The epsilon subunit contain the editing function and is a proofreading 3'-5' exonuclease.</text>
</comment>